<dbReference type="InterPro" id="IPR004330">
    <property type="entry name" value="FAR1_DNA_bnd_dom"/>
</dbReference>
<accession>A0AAQ3K794</accession>
<dbReference type="Proteomes" id="UP001327560">
    <property type="component" value="Chromosome 3"/>
</dbReference>
<evidence type="ECO:0000313" key="2">
    <source>
        <dbReference type="EMBL" id="WOL02048.1"/>
    </source>
</evidence>
<gene>
    <name evidence="2" type="ORF">Cni_G10767</name>
</gene>
<dbReference type="EMBL" id="CP136892">
    <property type="protein sequence ID" value="WOL02048.1"/>
    <property type="molecule type" value="Genomic_DNA"/>
</dbReference>
<dbReference type="AlphaFoldDB" id="A0AAQ3K794"/>
<protein>
    <submittedName>
        <fullName evidence="2">Protein FAR1-RELATED SEQUENCE 5-like</fullName>
    </submittedName>
</protein>
<evidence type="ECO:0000259" key="1">
    <source>
        <dbReference type="Pfam" id="PF03101"/>
    </source>
</evidence>
<feature type="domain" description="FAR1" evidence="1">
    <location>
        <begin position="2"/>
        <end position="40"/>
    </location>
</feature>
<dbReference type="PANTHER" id="PTHR47718:SF7">
    <property type="entry name" value="PROTEIN FAR1-RELATED SEQUENCE"/>
    <property type="match status" value="1"/>
</dbReference>
<dbReference type="PANTHER" id="PTHR47718">
    <property type="entry name" value="OS01G0519700 PROTEIN"/>
    <property type="match status" value="1"/>
</dbReference>
<name>A0AAQ3K794_9LILI</name>
<evidence type="ECO:0000313" key="3">
    <source>
        <dbReference type="Proteomes" id="UP001327560"/>
    </source>
</evidence>
<sequence length="197" mass="22458">MKKPKPIERTNCKAQIEFKINTNNVWTVSKVELNHNHQLTSPDKVHMLRSHRKLLLYQKELIDHMDKAGFKPHQIFNFFEAAASKPEFVGFIRKDTNNYISQQRMMKLKAGAAKLVEKLSWAPLPLTSWPRQVGSWLKATLQMLSNMERSRLRLEIDDGAVERGLVEHWEEPVEDLLLHAADDEGADGEGAASGFGG</sequence>
<dbReference type="Pfam" id="PF03101">
    <property type="entry name" value="FAR1"/>
    <property type="match status" value="1"/>
</dbReference>
<keyword evidence="3" id="KW-1185">Reference proteome</keyword>
<reference evidence="2 3" key="1">
    <citation type="submission" date="2023-10" db="EMBL/GenBank/DDBJ databases">
        <title>Chromosome-scale genome assembly provides insights into flower coloration mechanisms of Canna indica.</title>
        <authorList>
            <person name="Li C."/>
        </authorList>
    </citation>
    <scope>NUCLEOTIDE SEQUENCE [LARGE SCALE GENOMIC DNA]</scope>
    <source>
        <tissue evidence="2">Flower</tissue>
    </source>
</reference>
<organism evidence="2 3">
    <name type="scientific">Canna indica</name>
    <name type="common">Indian-shot</name>
    <dbReference type="NCBI Taxonomy" id="4628"/>
    <lineage>
        <taxon>Eukaryota</taxon>
        <taxon>Viridiplantae</taxon>
        <taxon>Streptophyta</taxon>
        <taxon>Embryophyta</taxon>
        <taxon>Tracheophyta</taxon>
        <taxon>Spermatophyta</taxon>
        <taxon>Magnoliopsida</taxon>
        <taxon>Liliopsida</taxon>
        <taxon>Zingiberales</taxon>
        <taxon>Cannaceae</taxon>
        <taxon>Canna</taxon>
    </lineage>
</organism>
<proteinExistence type="predicted"/>